<dbReference type="WBParaSite" id="TMUE_1000005422.1">
    <property type="protein sequence ID" value="TMUE_1000005422.1"/>
    <property type="gene ID" value="WBGene00299281"/>
</dbReference>
<keyword evidence="2" id="KW-1185">Reference proteome</keyword>
<dbReference type="Proteomes" id="UP000046395">
    <property type="component" value="Unassembled WGS sequence"/>
</dbReference>
<name>A0A5S6QET8_TRIMR</name>
<feature type="compositionally biased region" description="Basic and acidic residues" evidence="1">
    <location>
        <begin position="41"/>
        <end position="54"/>
    </location>
</feature>
<evidence type="ECO:0000256" key="1">
    <source>
        <dbReference type="SAM" id="MobiDB-lite"/>
    </source>
</evidence>
<protein>
    <submittedName>
        <fullName evidence="3">Uncharacterized protein</fullName>
    </submittedName>
</protein>
<evidence type="ECO:0000313" key="2">
    <source>
        <dbReference type="Proteomes" id="UP000046395"/>
    </source>
</evidence>
<dbReference type="AlphaFoldDB" id="A0A5S6QET8"/>
<sequence>MREIRRAAFGKRSVFGLRLKRTTGEQLGYSPAWALWNVDDRSEKEPRRPNDHRTRQSAANCPEVNTGVAPRERVAAMAEANGSPLASVKVKSFFEAPPAPPASTVVYDLDGNGLPPALG</sequence>
<organism evidence="2 3">
    <name type="scientific">Trichuris muris</name>
    <name type="common">Mouse whipworm</name>
    <dbReference type="NCBI Taxonomy" id="70415"/>
    <lineage>
        <taxon>Eukaryota</taxon>
        <taxon>Metazoa</taxon>
        <taxon>Ecdysozoa</taxon>
        <taxon>Nematoda</taxon>
        <taxon>Enoplea</taxon>
        <taxon>Dorylaimia</taxon>
        <taxon>Trichinellida</taxon>
        <taxon>Trichuridae</taxon>
        <taxon>Trichuris</taxon>
    </lineage>
</organism>
<accession>A0A5S6QET8</accession>
<feature type="region of interest" description="Disordered" evidence="1">
    <location>
        <begin position="41"/>
        <end position="60"/>
    </location>
</feature>
<proteinExistence type="predicted"/>
<reference evidence="3" key="1">
    <citation type="submission" date="2019-12" db="UniProtKB">
        <authorList>
            <consortium name="WormBaseParasite"/>
        </authorList>
    </citation>
    <scope>IDENTIFICATION</scope>
</reference>
<evidence type="ECO:0000313" key="3">
    <source>
        <dbReference type="WBParaSite" id="TMUE_1000005422.1"/>
    </source>
</evidence>